<dbReference type="PROSITE" id="PS51729">
    <property type="entry name" value="GNAT_YJDJ"/>
    <property type="match status" value="1"/>
</dbReference>
<dbReference type="RefSeq" id="XP_005785557.1">
    <property type="nucleotide sequence ID" value="XM_005785500.1"/>
</dbReference>
<dbReference type="InterPro" id="IPR031165">
    <property type="entry name" value="GNAT_YJDJ"/>
</dbReference>
<dbReference type="CDD" id="cd04301">
    <property type="entry name" value="NAT_SF"/>
    <property type="match status" value="1"/>
</dbReference>
<sequence>MDTAVLEYAVDEEAGVLDIQHTRTPPEMRGQGVAEKLCDAAFEHARGASLRVLPSCSYVSDRYLPKH</sequence>
<dbReference type="SUPFAM" id="SSF55729">
    <property type="entry name" value="Acyl-CoA N-acyltransferases (Nat)"/>
    <property type="match status" value="1"/>
</dbReference>
<dbReference type="EnsemblProtists" id="EOD33128">
    <property type="protein sequence ID" value="EOD33128"/>
    <property type="gene ID" value="EMIHUDRAFT_63432"/>
</dbReference>
<dbReference type="PANTHER" id="PTHR31435">
    <property type="entry name" value="PROTEIN NATD1"/>
    <property type="match status" value="1"/>
</dbReference>
<dbReference type="KEGG" id="ehx:EMIHUDRAFT_63432"/>
<evidence type="ECO:0000313" key="2">
    <source>
        <dbReference type="EnsemblProtists" id="EOD33128"/>
    </source>
</evidence>
<name>A0A0D3KBJ3_EMIH1</name>
<dbReference type="InterPro" id="IPR045057">
    <property type="entry name" value="Gcn5-rel_NAT"/>
</dbReference>
<dbReference type="Pfam" id="PF14542">
    <property type="entry name" value="Acetyltransf_CG"/>
    <property type="match status" value="1"/>
</dbReference>
<dbReference type="HOGENOM" id="CLU_132888_1_4_1"/>
<feature type="domain" description="N-acetyltransferase" evidence="1">
    <location>
        <begin position="1"/>
        <end position="67"/>
    </location>
</feature>
<dbReference type="Gene3D" id="3.40.630.30">
    <property type="match status" value="1"/>
</dbReference>
<dbReference type="GeneID" id="17278399"/>
<organism evidence="2 3">
    <name type="scientific">Emiliania huxleyi (strain CCMP1516)</name>
    <dbReference type="NCBI Taxonomy" id="280463"/>
    <lineage>
        <taxon>Eukaryota</taxon>
        <taxon>Haptista</taxon>
        <taxon>Haptophyta</taxon>
        <taxon>Prymnesiophyceae</taxon>
        <taxon>Isochrysidales</taxon>
        <taxon>Noelaerhabdaceae</taxon>
        <taxon>Emiliania</taxon>
    </lineage>
</organism>
<dbReference type="InterPro" id="IPR016181">
    <property type="entry name" value="Acyl_CoA_acyltransferase"/>
</dbReference>
<accession>A0A0D3KBJ3</accession>
<reference evidence="2" key="2">
    <citation type="submission" date="2024-10" db="UniProtKB">
        <authorList>
            <consortium name="EnsemblProtists"/>
        </authorList>
    </citation>
    <scope>IDENTIFICATION</scope>
</reference>
<protein>
    <recommendedName>
        <fullName evidence="1">N-acetyltransferase domain-containing protein</fullName>
    </recommendedName>
</protein>
<dbReference type="AlphaFoldDB" id="A0A0D3KBJ3"/>
<proteinExistence type="predicted"/>
<evidence type="ECO:0000259" key="1">
    <source>
        <dbReference type="PROSITE" id="PS51729"/>
    </source>
</evidence>
<keyword evidence="3" id="KW-1185">Reference proteome</keyword>
<dbReference type="Proteomes" id="UP000013827">
    <property type="component" value="Unassembled WGS sequence"/>
</dbReference>
<evidence type="ECO:0000313" key="3">
    <source>
        <dbReference type="Proteomes" id="UP000013827"/>
    </source>
</evidence>
<dbReference type="PANTHER" id="PTHR31435:SF9">
    <property type="entry name" value="PROTEIN NATD1"/>
    <property type="match status" value="1"/>
</dbReference>
<reference evidence="3" key="1">
    <citation type="journal article" date="2013" name="Nature">
        <title>Pan genome of the phytoplankton Emiliania underpins its global distribution.</title>
        <authorList>
            <person name="Read B.A."/>
            <person name="Kegel J."/>
            <person name="Klute M.J."/>
            <person name="Kuo A."/>
            <person name="Lefebvre S.C."/>
            <person name="Maumus F."/>
            <person name="Mayer C."/>
            <person name="Miller J."/>
            <person name="Monier A."/>
            <person name="Salamov A."/>
            <person name="Young J."/>
            <person name="Aguilar M."/>
            <person name="Claverie J.M."/>
            <person name="Frickenhaus S."/>
            <person name="Gonzalez K."/>
            <person name="Herman E.K."/>
            <person name="Lin Y.C."/>
            <person name="Napier J."/>
            <person name="Ogata H."/>
            <person name="Sarno A.F."/>
            <person name="Shmutz J."/>
            <person name="Schroeder D."/>
            <person name="de Vargas C."/>
            <person name="Verret F."/>
            <person name="von Dassow P."/>
            <person name="Valentin K."/>
            <person name="Van de Peer Y."/>
            <person name="Wheeler G."/>
            <person name="Dacks J.B."/>
            <person name="Delwiche C.F."/>
            <person name="Dyhrman S.T."/>
            <person name="Glockner G."/>
            <person name="John U."/>
            <person name="Richards T."/>
            <person name="Worden A.Z."/>
            <person name="Zhang X."/>
            <person name="Grigoriev I.V."/>
            <person name="Allen A.E."/>
            <person name="Bidle K."/>
            <person name="Borodovsky M."/>
            <person name="Bowler C."/>
            <person name="Brownlee C."/>
            <person name="Cock J.M."/>
            <person name="Elias M."/>
            <person name="Gladyshev V.N."/>
            <person name="Groth M."/>
            <person name="Guda C."/>
            <person name="Hadaegh A."/>
            <person name="Iglesias-Rodriguez M.D."/>
            <person name="Jenkins J."/>
            <person name="Jones B.M."/>
            <person name="Lawson T."/>
            <person name="Leese F."/>
            <person name="Lindquist E."/>
            <person name="Lobanov A."/>
            <person name="Lomsadze A."/>
            <person name="Malik S.B."/>
            <person name="Marsh M.E."/>
            <person name="Mackinder L."/>
            <person name="Mock T."/>
            <person name="Mueller-Roeber B."/>
            <person name="Pagarete A."/>
            <person name="Parker M."/>
            <person name="Probert I."/>
            <person name="Quesneville H."/>
            <person name="Raines C."/>
            <person name="Rensing S.A."/>
            <person name="Riano-Pachon D.M."/>
            <person name="Richier S."/>
            <person name="Rokitta S."/>
            <person name="Shiraiwa Y."/>
            <person name="Soanes D.M."/>
            <person name="van der Giezen M."/>
            <person name="Wahlund T.M."/>
            <person name="Williams B."/>
            <person name="Wilson W."/>
            <person name="Wolfe G."/>
            <person name="Wurch L.L."/>
        </authorList>
    </citation>
    <scope>NUCLEOTIDE SEQUENCE</scope>
</reference>